<dbReference type="GO" id="GO:0032040">
    <property type="term" value="C:small-subunit processome"/>
    <property type="evidence" value="ECO:0000318"/>
    <property type="project" value="GO_Central"/>
</dbReference>
<accession>A0A0D1C533</accession>
<dbReference type="InParanoid" id="A0A0D1C533"/>
<dbReference type="InterPro" id="IPR035369">
    <property type="entry name" value="Nrap_D4"/>
</dbReference>
<dbReference type="GO" id="GO:0006364">
    <property type="term" value="P:rRNA processing"/>
    <property type="evidence" value="ECO:0000318"/>
    <property type="project" value="GO_Central"/>
</dbReference>
<evidence type="ECO:0000313" key="13">
    <source>
        <dbReference type="Proteomes" id="UP000000561"/>
    </source>
</evidence>
<dbReference type="GO" id="GO:0034456">
    <property type="term" value="C:UTP-C complex"/>
    <property type="evidence" value="ECO:0000318"/>
    <property type="project" value="GO_Central"/>
</dbReference>
<dbReference type="Pfam" id="PF17406">
    <property type="entry name" value="Nrap_D5"/>
    <property type="match status" value="1"/>
</dbReference>
<feature type="domain" description="Nrap protein" evidence="6">
    <location>
        <begin position="328"/>
        <end position="481"/>
    </location>
</feature>
<sequence length="1395" mass="153398">MPGVKRKAEASTSSPSSSKNKASLSARSTTKSTSRKSKQVSVYMDDSDNNDDFDDDEDLLDAALHGTGSAALPDAEEEDDDDDDDDEDDDDDDDDDADDDEDGNSEDEDKDSEAVSQDEIQLASDQEDDDEDDDDEENDESFDRIEPSEVELMSDEDMDGGFEDLEAGDNTQNGDDMEATPSDNVVTSASSSRKSNKSALYAIPTLAEVQGLKETGELFKNNVFKLKVDEMLPEVRPAYNKAGALETVLRRLHQLFEALSPIQPLPVGEAIKSFQKRTAGSKVRIPFPDPAPKAEANYKLGFEKPSAMHLVGSWPLKSTAKRPAGVDVDIAVVMPSSLFQPKDYVNFRYFHKKAFYLATLAHAIQTAEDEHDIALGVTASFGLVDADPRRPVLVLRPIHDKSETDFSKLKCTIRIHPSLEADTFKPIHLDPMRSNVRVASPNDEASIDANASIAATPRYNAAILADTLHLPHLVYLHTVAQACPAFADACLLLKTWAFQRGFGSGGRLNPKHVHDADDDRRRLVAGTASIRFILTMILAHLLQGEEKKAGWKRDTTHAGRSNLSNSFSSYQLFRGVVDWLAKHDFKTQPVFMKSMPEAGLASRSDKVPRQNFSQVFDRVLVDPSGMLNLFAFVPTGSIDLLQYEAKRTFEMLNDPSSDHFDALFLQDRTAAPFTFDEVARVNLALSTARASSKVNSNSNGAGLSASSRIQRADFGTSFQAAMIQVSTTASRALEGRAKLVALLHRATGGLASTWRLDGARPAASSQAEIGLVLNGEQAWRMVEHGPSSQDVEKAEQFRAFWGKMSELRRFKDGRVLESVVWPVTTQSSRWAIPRRILSYAMFRHHAIHESQIQFVSSHFESLLDIDTSLARAAHLVSTEEKGFTLVQSAFDQLSKDLRALESLPLSIISISPASSGLRGTSTFVPAPINLDLLGDRIPDCASYLPVHDIILTFEGSGKWPNELSAIQAMKAAFFERMCAEITNKIAGVTCRVVFDPHASSKMEDQCSLELVLASGFAFRARVMHNREKLLLERILADRFESAGAKRRARKILLEWQHRFETAPLHHSYIASMGHRFASFGGAVRLTKRWLASQMLSSNAVPEELIELVCAAAYLSPEEGAPASAVAGLSRILRLLANWRWKEEPLMVPIQAVIDSATTKEIYTFPTDKRTEVETHFNAARGSDPSMMHRAWFVATETDTEGLAFGRKGPVGGVADGIKKLARGAVRVLEEATSLDTDQVRALFTPSLEHYDFVIHLNPSVLPRYSENIHADPAVWGAKRTKYANDVAATIQSSGTLLGSTPKPGFDSAEAFLTLLRGLYSDSFRLYHDQHGGCVIGGLFNPSLDRERDFKVGLGFSSCPSIAGNKAQVKLNKSAIVAEIERLGEGLVDRIELRSG</sequence>
<dbReference type="InterPro" id="IPR035368">
    <property type="entry name" value="Nrap_D3"/>
</dbReference>
<dbReference type="Pfam" id="PF17405">
    <property type="entry name" value="Nrap_D4"/>
    <property type="match status" value="1"/>
</dbReference>
<feature type="domain" description="Nrap protein" evidence="8">
    <location>
        <begin position="674"/>
        <end position="845"/>
    </location>
</feature>
<dbReference type="GeneID" id="23563837"/>
<dbReference type="InterPro" id="IPR035370">
    <property type="entry name" value="Nrap_D5"/>
</dbReference>
<feature type="compositionally biased region" description="Acidic residues" evidence="5">
    <location>
        <begin position="45"/>
        <end position="60"/>
    </location>
</feature>
<dbReference type="OMA" id="DERAHIP"/>
<dbReference type="RefSeq" id="XP_011389749.1">
    <property type="nucleotide sequence ID" value="XM_011391447.1"/>
</dbReference>
<feature type="compositionally biased region" description="Acidic residues" evidence="5">
    <location>
        <begin position="74"/>
        <end position="111"/>
    </location>
</feature>
<evidence type="ECO:0000259" key="6">
    <source>
        <dbReference type="Pfam" id="PF03813"/>
    </source>
</evidence>
<dbReference type="Pfam" id="PF17404">
    <property type="entry name" value="Nrap_D3"/>
    <property type="match status" value="1"/>
</dbReference>
<feature type="compositionally biased region" description="Acidic residues" evidence="5">
    <location>
        <begin position="125"/>
        <end position="140"/>
    </location>
</feature>
<feature type="domain" description="Nrap protein" evidence="7">
    <location>
        <begin position="485"/>
        <end position="666"/>
    </location>
</feature>
<dbReference type="Proteomes" id="UP000000561">
    <property type="component" value="Chromosome 8"/>
</dbReference>
<feature type="compositionally biased region" description="Low complexity" evidence="5">
    <location>
        <begin position="10"/>
        <end position="32"/>
    </location>
</feature>
<dbReference type="Gene3D" id="3.30.70.3030">
    <property type="match status" value="1"/>
</dbReference>
<dbReference type="EMBL" id="CM003147">
    <property type="protein sequence ID" value="KIS68797.1"/>
    <property type="molecule type" value="Genomic_DNA"/>
</dbReference>
<evidence type="ECO:0000256" key="4">
    <source>
        <dbReference type="ARBA" id="ARBA00023242"/>
    </source>
</evidence>
<comment type="subcellular location">
    <subcellularLocation>
        <location evidence="1">Nucleus</location>
        <location evidence="1">Nucleolus</location>
    </subcellularLocation>
</comment>
<reference evidence="12 13" key="1">
    <citation type="journal article" date="2006" name="Nature">
        <title>Insights from the genome of the biotrophic fungal plant pathogen Ustilago maydis.</title>
        <authorList>
            <person name="Kamper J."/>
            <person name="Kahmann R."/>
            <person name="Bolker M."/>
            <person name="Ma L.J."/>
            <person name="Brefort T."/>
            <person name="Saville B.J."/>
            <person name="Banuett F."/>
            <person name="Kronstad J.W."/>
            <person name="Gold S.E."/>
            <person name="Muller O."/>
            <person name="Perlin M.H."/>
            <person name="Wosten H.A."/>
            <person name="de Vries R."/>
            <person name="Ruiz-Herrera J."/>
            <person name="Reynaga-Pena C.G."/>
            <person name="Snetselaar K."/>
            <person name="McCann M."/>
            <person name="Perez-Martin J."/>
            <person name="Feldbrugge M."/>
            <person name="Basse C.W."/>
            <person name="Steinberg G."/>
            <person name="Ibeas J.I."/>
            <person name="Holloman W."/>
            <person name="Guzman P."/>
            <person name="Farman M."/>
            <person name="Stajich J.E."/>
            <person name="Sentandreu R."/>
            <person name="Gonzalez-Prieto J.M."/>
            <person name="Kennell J.C."/>
            <person name="Molina L."/>
            <person name="Schirawski J."/>
            <person name="Mendoza-Mendoza A."/>
            <person name="Greilinger D."/>
            <person name="Munch K."/>
            <person name="Rossel N."/>
            <person name="Scherer M."/>
            <person name="Vranes M."/>
            <person name="Ladendorf O."/>
            <person name="Vincon V."/>
            <person name="Fuchs U."/>
            <person name="Sandrock B."/>
            <person name="Meng S."/>
            <person name="Ho E.C."/>
            <person name="Cahill M.J."/>
            <person name="Boyce K.J."/>
            <person name="Klose J."/>
            <person name="Klosterman S.J."/>
            <person name="Deelstra H.J."/>
            <person name="Ortiz-Castellanos L."/>
            <person name="Li W."/>
            <person name="Sanchez-Alonso P."/>
            <person name="Schreier P.H."/>
            <person name="Hauser-Hahn I."/>
            <person name="Vaupel M."/>
            <person name="Koopmann E."/>
            <person name="Friedrich G."/>
            <person name="Voss H."/>
            <person name="Schluter T."/>
            <person name="Margolis J."/>
            <person name="Platt D."/>
            <person name="Swimmer C."/>
            <person name="Gnirke A."/>
            <person name="Chen F."/>
            <person name="Vysotskaia V."/>
            <person name="Mannhaupt G."/>
            <person name="Guldener U."/>
            <person name="Munsterkotter M."/>
            <person name="Haase D."/>
            <person name="Oesterheld M."/>
            <person name="Mewes H.W."/>
            <person name="Mauceli E.W."/>
            <person name="DeCaprio D."/>
            <person name="Wade C.M."/>
            <person name="Butler J."/>
            <person name="Young S."/>
            <person name="Jaffe D.B."/>
            <person name="Calvo S."/>
            <person name="Nusbaum C."/>
            <person name="Galagan J."/>
            <person name="Birren B.W."/>
        </authorList>
    </citation>
    <scope>NUCLEOTIDE SEQUENCE [LARGE SCALE GENOMIC DNA]</scope>
    <source>
        <strain evidence="13">DSM 14603 / FGSC 9021 / UM521</strain>
    </source>
</reference>
<evidence type="ECO:0000256" key="3">
    <source>
        <dbReference type="ARBA" id="ARBA00022884"/>
    </source>
</evidence>
<evidence type="ECO:0000256" key="5">
    <source>
        <dbReference type="SAM" id="MobiDB-lite"/>
    </source>
</evidence>
<evidence type="ECO:0000259" key="10">
    <source>
        <dbReference type="Pfam" id="PF17406"/>
    </source>
</evidence>
<dbReference type="eggNOG" id="KOG2054">
    <property type="taxonomic scope" value="Eukaryota"/>
</dbReference>
<dbReference type="STRING" id="237631.A0A0D1C533"/>
<dbReference type="PANTHER" id="PTHR17972:SF0">
    <property type="entry name" value="NUCLEOLAR PROTEIN 6"/>
    <property type="match status" value="1"/>
</dbReference>
<dbReference type="KEGG" id="uma:UMAG_03363"/>
<name>A0A0D1C533_MYCMD</name>
<feature type="domain" description="Nrap protein" evidence="11">
    <location>
        <begin position="1247"/>
        <end position="1390"/>
    </location>
</feature>
<dbReference type="PANTHER" id="PTHR17972">
    <property type="entry name" value="NUCLEOLAR RNA-ASSOCIATED PROTEIN"/>
    <property type="match status" value="1"/>
</dbReference>
<evidence type="ECO:0008006" key="14">
    <source>
        <dbReference type="Google" id="ProtNLM"/>
    </source>
</evidence>
<feature type="domain" description="Nrap protein" evidence="9">
    <location>
        <begin position="859"/>
        <end position="1073"/>
    </location>
</feature>
<dbReference type="InterPro" id="IPR005554">
    <property type="entry name" value="NOL6/Upt22"/>
</dbReference>
<dbReference type="GO" id="GO:0032545">
    <property type="term" value="C:CURI complex"/>
    <property type="evidence" value="ECO:0000318"/>
    <property type="project" value="GO_Central"/>
</dbReference>
<feature type="domain" description="Nrap protein" evidence="10">
    <location>
        <begin position="1076"/>
        <end position="1245"/>
    </location>
</feature>
<evidence type="ECO:0000256" key="1">
    <source>
        <dbReference type="ARBA" id="ARBA00004604"/>
    </source>
</evidence>
<dbReference type="InterPro" id="IPR035367">
    <property type="entry name" value="Nrap_D2"/>
</dbReference>
<dbReference type="Pfam" id="PF17403">
    <property type="entry name" value="Nrap_D2"/>
    <property type="match status" value="1"/>
</dbReference>
<dbReference type="OrthoDB" id="10251401at2759"/>
<keyword evidence="4" id="KW-0539">Nucleus</keyword>
<feature type="region of interest" description="Disordered" evidence="5">
    <location>
        <begin position="1"/>
        <end position="194"/>
    </location>
</feature>
<evidence type="ECO:0000259" key="7">
    <source>
        <dbReference type="Pfam" id="PF17403"/>
    </source>
</evidence>
<evidence type="ECO:0000259" key="8">
    <source>
        <dbReference type="Pfam" id="PF17404"/>
    </source>
</evidence>
<organism evidence="12 13">
    <name type="scientific">Mycosarcoma maydis</name>
    <name type="common">Corn smut fungus</name>
    <name type="synonym">Ustilago maydis</name>
    <dbReference type="NCBI Taxonomy" id="5270"/>
    <lineage>
        <taxon>Eukaryota</taxon>
        <taxon>Fungi</taxon>
        <taxon>Dikarya</taxon>
        <taxon>Basidiomycota</taxon>
        <taxon>Ustilaginomycotina</taxon>
        <taxon>Ustilaginomycetes</taxon>
        <taxon>Ustilaginales</taxon>
        <taxon>Ustilaginaceae</taxon>
        <taxon>Mycosarcoma</taxon>
    </lineage>
</organism>
<dbReference type="GO" id="GO:0003723">
    <property type="term" value="F:RNA binding"/>
    <property type="evidence" value="ECO:0007669"/>
    <property type="project" value="UniProtKB-KW"/>
</dbReference>
<evidence type="ECO:0000313" key="12">
    <source>
        <dbReference type="EMBL" id="KIS68797.1"/>
    </source>
</evidence>
<keyword evidence="3" id="KW-0694">RNA-binding</keyword>
<comment type="similarity">
    <text evidence="2">Belongs to the NRAP family.</text>
</comment>
<dbReference type="VEuPathDB" id="FungiDB:UMAG_03363"/>
<evidence type="ECO:0000259" key="11">
    <source>
        <dbReference type="Pfam" id="PF17407"/>
    </source>
</evidence>
<dbReference type="Gene3D" id="1.10.1410.10">
    <property type="match status" value="2"/>
</dbReference>
<keyword evidence="13" id="KW-1185">Reference proteome</keyword>
<evidence type="ECO:0000256" key="2">
    <source>
        <dbReference type="ARBA" id="ARBA00006674"/>
    </source>
</evidence>
<dbReference type="Pfam" id="PF03813">
    <property type="entry name" value="Nrap"/>
    <property type="match status" value="1"/>
</dbReference>
<dbReference type="GO" id="GO:0006409">
    <property type="term" value="P:tRNA export from nucleus"/>
    <property type="evidence" value="ECO:0000318"/>
    <property type="project" value="GO_Central"/>
</dbReference>
<dbReference type="InterPro" id="IPR035082">
    <property type="entry name" value="Nrap_D1"/>
</dbReference>
<dbReference type="Pfam" id="PF17407">
    <property type="entry name" value="Nrap_D6"/>
    <property type="match status" value="1"/>
</dbReference>
<dbReference type="FunCoup" id="A0A0D1C533">
    <property type="interactions" value="585"/>
</dbReference>
<protein>
    <recommendedName>
        <fullName evidence="14">U3 small nucleolar RNA-associated protein 22</fullName>
    </recommendedName>
</protein>
<dbReference type="InterPro" id="IPR035371">
    <property type="entry name" value="Nrap_D6"/>
</dbReference>
<proteinExistence type="inferred from homology"/>
<feature type="compositionally biased region" description="Acidic residues" evidence="5">
    <location>
        <begin position="148"/>
        <end position="167"/>
    </location>
</feature>
<evidence type="ECO:0000259" key="9">
    <source>
        <dbReference type="Pfam" id="PF17405"/>
    </source>
</evidence>
<gene>
    <name evidence="12" type="ORF">UMAG_03363</name>
</gene>
<dbReference type="FunFam" id="1.10.1410.10:FF:000050">
    <property type="entry name" value="Chromosome 8, whole genome shotgun sequence"/>
    <property type="match status" value="1"/>
</dbReference>